<protein>
    <recommendedName>
        <fullName evidence="1">HMA domain-containing protein</fullName>
    </recommendedName>
</protein>
<reference evidence="3 4" key="1">
    <citation type="journal article" date="2020" name="IScience">
        <title>Genome Sequencing of the Endangered Kingdonia uniflora (Circaeasteraceae, Ranunculales) Reveals Potential Mechanisms of Evolutionary Specialization.</title>
        <authorList>
            <person name="Sun Y."/>
            <person name="Deng T."/>
            <person name="Zhang A."/>
            <person name="Moore M.J."/>
            <person name="Landis J.B."/>
            <person name="Lin N."/>
            <person name="Zhang H."/>
            <person name="Zhang X."/>
            <person name="Huang J."/>
            <person name="Zhang X."/>
            <person name="Sun H."/>
            <person name="Wang H."/>
        </authorList>
    </citation>
    <scope>NUCLEOTIDE SEQUENCE [LARGE SCALE GENOMIC DNA]</scope>
    <source>
        <strain evidence="3">TB1705</strain>
        <tissue evidence="3">Leaf</tissue>
    </source>
</reference>
<keyword evidence="4" id="KW-1185">Reference proteome</keyword>
<evidence type="ECO:0000313" key="2">
    <source>
        <dbReference type="EMBL" id="KAF6142286.1"/>
    </source>
</evidence>
<gene>
    <name evidence="3" type="ORF">GIB67_037828</name>
    <name evidence="2" type="ORF">GIB67_039993</name>
</gene>
<dbReference type="EMBL" id="JACGCM010000941">
    <property type="protein sequence ID" value="KAF6164062.1"/>
    <property type="molecule type" value="Genomic_DNA"/>
</dbReference>
<dbReference type="Proteomes" id="UP000541444">
    <property type="component" value="Unassembled WGS sequence"/>
</dbReference>
<dbReference type="PANTHER" id="PTHR46932">
    <property type="entry name" value="HEAVY METAL-ASSOCIATED ISOPRENYLATED PLANT PROTEIN 47"/>
    <property type="match status" value="1"/>
</dbReference>
<dbReference type="PROSITE" id="PS50846">
    <property type="entry name" value="HMA_2"/>
    <property type="match status" value="1"/>
</dbReference>
<name>A0A7J7NAP3_9MAGN</name>
<comment type="caution">
    <text evidence="3">The sequence shown here is derived from an EMBL/GenBank/DDBJ whole genome shotgun (WGS) entry which is preliminary data.</text>
</comment>
<evidence type="ECO:0000259" key="1">
    <source>
        <dbReference type="PROSITE" id="PS50846"/>
    </source>
</evidence>
<sequence length="222" mass="24590">MYIVWLTRNELIFDQKCTQPAEVLKRVKLYMLPQARDQQSPFVVFSQACPNQSSFGIDFTISTYACLHSVISVALEGEEKDKLVVVGENVDSARLTSLMRKKQKIVLKVDMPCEKCKTKALKVAAVTEVCYTRVDAFVLNNYVKGTIGQKIVLKVDMPCEKCRIKALKVAAVAEGVISVALEGVEKDKLVVIGENVDSAGLTSLMRKKVGKTNLTSVEEVKK</sequence>
<accession>A0A7J7NAP3</accession>
<dbReference type="EMBL" id="JACGCM010002266">
    <property type="protein sequence ID" value="KAF6142286.1"/>
    <property type="molecule type" value="Genomic_DNA"/>
</dbReference>
<organism evidence="3 4">
    <name type="scientific">Kingdonia uniflora</name>
    <dbReference type="NCBI Taxonomy" id="39325"/>
    <lineage>
        <taxon>Eukaryota</taxon>
        <taxon>Viridiplantae</taxon>
        <taxon>Streptophyta</taxon>
        <taxon>Embryophyta</taxon>
        <taxon>Tracheophyta</taxon>
        <taxon>Spermatophyta</taxon>
        <taxon>Magnoliopsida</taxon>
        <taxon>Ranunculales</taxon>
        <taxon>Circaeasteraceae</taxon>
        <taxon>Kingdonia</taxon>
    </lineage>
</organism>
<dbReference type="GO" id="GO:0046872">
    <property type="term" value="F:metal ion binding"/>
    <property type="evidence" value="ECO:0007669"/>
    <property type="project" value="InterPro"/>
</dbReference>
<dbReference type="Gene3D" id="3.30.70.100">
    <property type="match status" value="3"/>
</dbReference>
<dbReference type="InterPro" id="IPR006121">
    <property type="entry name" value="HMA_dom"/>
</dbReference>
<dbReference type="OrthoDB" id="692882at2759"/>
<dbReference type="PANTHER" id="PTHR46932:SF12">
    <property type="entry name" value="HEAVY METAL-ASSOCIATED ISOPRENYLATED PLANT PROTEIN 47"/>
    <property type="match status" value="1"/>
</dbReference>
<evidence type="ECO:0000313" key="4">
    <source>
        <dbReference type="Proteomes" id="UP000541444"/>
    </source>
</evidence>
<evidence type="ECO:0000313" key="3">
    <source>
        <dbReference type="EMBL" id="KAF6164062.1"/>
    </source>
</evidence>
<proteinExistence type="predicted"/>
<feature type="domain" description="HMA" evidence="1">
    <location>
        <begin position="148"/>
        <end position="217"/>
    </location>
</feature>
<dbReference type="InterPro" id="IPR042885">
    <property type="entry name" value="HIPP47/16"/>
</dbReference>
<dbReference type="AlphaFoldDB" id="A0A7J7NAP3"/>